<evidence type="ECO:0000256" key="2">
    <source>
        <dbReference type="ARBA" id="ARBA00007599"/>
    </source>
</evidence>
<dbReference type="Proteomes" id="UP000000422">
    <property type="component" value="Chromosome"/>
</dbReference>
<comment type="subcellular location">
    <subcellularLocation>
        <location evidence="1">Cytoplasm</location>
    </subcellularLocation>
</comment>
<keyword evidence="8" id="KW-0067">ATP-binding</keyword>
<dbReference type="GO" id="GO:0005524">
    <property type="term" value="F:ATP binding"/>
    <property type="evidence" value="ECO:0007669"/>
    <property type="project" value="UniProtKB-KW"/>
</dbReference>
<dbReference type="STRING" id="273121.WS2098"/>
<dbReference type="HOGENOM" id="CLU_087829_5_3_7"/>
<evidence type="ECO:0000256" key="8">
    <source>
        <dbReference type="ARBA" id="ARBA00022840"/>
    </source>
</evidence>
<keyword evidence="9" id="KW-0460">Magnesium</keyword>
<dbReference type="KEGG" id="wsu:WS2098"/>
<evidence type="ECO:0000256" key="3">
    <source>
        <dbReference type="ARBA" id="ARBA00019010"/>
    </source>
</evidence>
<evidence type="ECO:0000313" key="12">
    <source>
        <dbReference type="Proteomes" id="UP000000422"/>
    </source>
</evidence>
<dbReference type="GO" id="GO:0005737">
    <property type="term" value="C:cytoplasm"/>
    <property type="evidence" value="ECO:0007669"/>
    <property type="project" value="UniProtKB-SubCell"/>
</dbReference>
<comment type="similarity">
    <text evidence="2">Belongs to the TsaE family.</text>
</comment>
<reference evidence="11 12" key="1">
    <citation type="journal article" date="2003" name="Proc. Natl. Acad. Sci. U.S.A.">
        <title>Complete genome sequence and analysis of Wolinella succinogenes.</title>
        <authorList>
            <person name="Baar C."/>
            <person name="Eppinger M."/>
            <person name="Raddatz G."/>
            <person name="Simon JM."/>
            <person name="Lanz C."/>
            <person name="Klimmek O."/>
            <person name="Nandakumar R."/>
            <person name="Gross R."/>
            <person name="Rosinus A."/>
            <person name="Keller H."/>
            <person name="Jagtap P."/>
            <person name="Linke B."/>
            <person name="Meyer F."/>
            <person name="Lederer H."/>
            <person name="Schuster S.C."/>
        </authorList>
    </citation>
    <scope>NUCLEOTIDE SEQUENCE [LARGE SCALE GENOMIC DNA]</scope>
    <source>
        <strain evidence="12">ATCC 29543 / DSM 1740 / CCUG 13145 / JCM 31913 / LMG 7466 / NCTC 11488 / FDC 602W</strain>
    </source>
</reference>
<dbReference type="Gene3D" id="3.40.50.300">
    <property type="entry name" value="P-loop containing nucleotide triphosphate hydrolases"/>
    <property type="match status" value="1"/>
</dbReference>
<evidence type="ECO:0000256" key="6">
    <source>
        <dbReference type="ARBA" id="ARBA00022723"/>
    </source>
</evidence>
<evidence type="ECO:0000256" key="9">
    <source>
        <dbReference type="ARBA" id="ARBA00022842"/>
    </source>
</evidence>
<keyword evidence="6" id="KW-0479">Metal-binding</keyword>
<sequence length="139" mass="15895">MTQEIRAKASELERVVKRVEELRGEGISHFLLRGDLASGKTTLVQAYVRSCGIQEPVTSPTFSLMHRYGSFIHHYDLYNKSLEELLALSLLDELQEAGIHFIEWGEEPLERLLERLGFPLAIIEITPFEGGRNYRITHA</sequence>
<dbReference type="NCBIfam" id="TIGR00150">
    <property type="entry name" value="T6A_YjeE"/>
    <property type="match status" value="1"/>
</dbReference>
<dbReference type="RefSeq" id="WP_011139878.1">
    <property type="nucleotide sequence ID" value="NC_005090.1"/>
</dbReference>
<name>Q7MQQ5_WOLSU</name>
<organism evidence="12">
    <name type="scientific">Wolinella succinogenes (strain ATCC 29543 / DSM 1740 / CCUG 13145 / JCM 31913 / LMG 7466 / NCTC 11488 / FDC 602W)</name>
    <name type="common">Vibrio succinogenes</name>
    <dbReference type="NCBI Taxonomy" id="273121"/>
    <lineage>
        <taxon>Bacteria</taxon>
        <taxon>Pseudomonadati</taxon>
        <taxon>Campylobacterota</taxon>
        <taxon>Epsilonproteobacteria</taxon>
        <taxon>Campylobacterales</taxon>
        <taxon>Helicobacteraceae</taxon>
        <taxon>Wolinella</taxon>
    </lineage>
</organism>
<gene>
    <name evidence="11" type="ordered locus">WS2098</name>
</gene>
<evidence type="ECO:0000256" key="1">
    <source>
        <dbReference type="ARBA" id="ARBA00004496"/>
    </source>
</evidence>
<dbReference type="PANTHER" id="PTHR33540">
    <property type="entry name" value="TRNA THREONYLCARBAMOYLADENOSINE BIOSYNTHESIS PROTEIN TSAE"/>
    <property type="match status" value="1"/>
</dbReference>
<dbReference type="eggNOG" id="COG0802">
    <property type="taxonomic scope" value="Bacteria"/>
</dbReference>
<evidence type="ECO:0000256" key="5">
    <source>
        <dbReference type="ARBA" id="ARBA00022694"/>
    </source>
</evidence>
<dbReference type="PANTHER" id="PTHR33540:SF2">
    <property type="entry name" value="TRNA THREONYLCARBAMOYLADENOSINE BIOSYNTHESIS PROTEIN TSAE"/>
    <property type="match status" value="1"/>
</dbReference>
<keyword evidence="5" id="KW-0819">tRNA processing</keyword>
<keyword evidence="4" id="KW-0963">Cytoplasm</keyword>
<evidence type="ECO:0000256" key="4">
    <source>
        <dbReference type="ARBA" id="ARBA00022490"/>
    </source>
</evidence>
<dbReference type="GO" id="GO:0002949">
    <property type="term" value="P:tRNA threonylcarbamoyladenosine modification"/>
    <property type="evidence" value="ECO:0007669"/>
    <property type="project" value="InterPro"/>
</dbReference>
<dbReference type="Pfam" id="PF02367">
    <property type="entry name" value="TsaE"/>
    <property type="match status" value="1"/>
</dbReference>
<accession>Q7MQQ5</accession>
<evidence type="ECO:0000313" key="11">
    <source>
        <dbReference type="EMBL" id="CAE11096.1"/>
    </source>
</evidence>
<keyword evidence="12" id="KW-1185">Reference proteome</keyword>
<dbReference type="InterPro" id="IPR003442">
    <property type="entry name" value="T6A_TsaE"/>
</dbReference>
<dbReference type="SUPFAM" id="SSF52540">
    <property type="entry name" value="P-loop containing nucleoside triphosphate hydrolases"/>
    <property type="match status" value="1"/>
</dbReference>
<evidence type="ECO:0000256" key="7">
    <source>
        <dbReference type="ARBA" id="ARBA00022741"/>
    </source>
</evidence>
<evidence type="ECO:0000256" key="10">
    <source>
        <dbReference type="ARBA" id="ARBA00032441"/>
    </source>
</evidence>
<protein>
    <recommendedName>
        <fullName evidence="3">tRNA threonylcarbamoyladenosine biosynthesis protein TsaE</fullName>
    </recommendedName>
    <alternativeName>
        <fullName evidence="10">t(6)A37 threonylcarbamoyladenosine biosynthesis protein TsaE</fullName>
    </alternativeName>
</protein>
<dbReference type="EMBL" id="BX571662">
    <property type="protein sequence ID" value="CAE11096.1"/>
    <property type="molecule type" value="Genomic_DNA"/>
</dbReference>
<proteinExistence type="inferred from homology"/>
<dbReference type="AlphaFoldDB" id="Q7MQQ5"/>
<dbReference type="GO" id="GO:0046872">
    <property type="term" value="F:metal ion binding"/>
    <property type="evidence" value="ECO:0007669"/>
    <property type="project" value="UniProtKB-KW"/>
</dbReference>
<dbReference type="InterPro" id="IPR027417">
    <property type="entry name" value="P-loop_NTPase"/>
</dbReference>
<keyword evidence="7" id="KW-0547">Nucleotide-binding</keyword>